<organism evidence="3 4">
    <name type="scientific">Heliorestis acidaminivorans</name>
    <dbReference type="NCBI Taxonomy" id="553427"/>
    <lineage>
        <taxon>Bacteria</taxon>
        <taxon>Bacillati</taxon>
        <taxon>Bacillota</taxon>
        <taxon>Clostridia</taxon>
        <taxon>Eubacteriales</taxon>
        <taxon>Heliobacteriaceae</taxon>
        <taxon>Heliorestis</taxon>
    </lineage>
</organism>
<dbReference type="Pfam" id="PF07833">
    <property type="entry name" value="Cu_amine_oxidN1"/>
    <property type="match status" value="1"/>
</dbReference>
<dbReference type="EMBL" id="WBXO01000019">
    <property type="protein sequence ID" value="KAB2950887.1"/>
    <property type="molecule type" value="Genomic_DNA"/>
</dbReference>
<name>A0A6I0EVN9_9FIRM</name>
<dbReference type="Proteomes" id="UP000468766">
    <property type="component" value="Unassembled WGS sequence"/>
</dbReference>
<proteinExistence type="predicted"/>
<evidence type="ECO:0000259" key="2">
    <source>
        <dbReference type="Pfam" id="PF07833"/>
    </source>
</evidence>
<evidence type="ECO:0000313" key="4">
    <source>
        <dbReference type="Proteomes" id="UP000468766"/>
    </source>
</evidence>
<dbReference type="SUPFAM" id="SSF55383">
    <property type="entry name" value="Copper amine oxidase, domain N"/>
    <property type="match status" value="1"/>
</dbReference>
<feature type="chain" id="PRO_5026258078" evidence="1">
    <location>
        <begin position="25"/>
        <end position="144"/>
    </location>
</feature>
<evidence type="ECO:0000313" key="3">
    <source>
        <dbReference type="EMBL" id="KAB2950887.1"/>
    </source>
</evidence>
<keyword evidence="1" id="KW-0732">Signal</keyword>
<feature type="signal peptide" evidence="1">
    <location>
        <begin position="1"/>
        <end position="24"/>
    </location>
</feature>
<dbReference type="InterPro" id="IPR012854">
    <property type="entry name" value="Cu_amine_oxidase-like_N"/>
</dbReference>
<keyword evidence="4" id="KW-1185">Reference proteome</keyword>
<feature type="domain" description="Copper amine oxidase-like N-terminal" evidence="2">
    <location>
        <begin position="34"/>
        <end position="143"/>
    </location>
</feature>
<reference evidence="3 4" key="1">
    <citation type="submission" date="2019-10" db="EMBL/GenBank/DDBJ databases">
        <title>Whole-genome sequence of the extremophile Heliorestis acidaminivorans DSM 24790.</title>
        <authorList>
            <person name="Kyndt J.A."/>
            <person name="Meyer T.E."/>
        </authorList>
    </citation>
    <scope>NUCLEOTIDE SEQUENCE [LARGE SCALE GENOMIC DNA]</scope>
    <source>
        <strain evidence="3 4">DSM 24790</strain>
    </source>
</reference>
<comment type="caution">
    <text evidence="3">The sequence shown here is derived from an EMBL/GenBank/DDBJ whole genome shotgun (WGS) entry which is preliminary data.</text>
</comment>
<gene>
    <name evidence="3" type="ORF">F9B85_13750</name>
</gene>
<dbReference type="Gene3D" id="3.30.457.10">
    <property type="entry name" value="Copper amine oxidase-like, N-terminal domain"/>
    <property type="match status" value="1"/>
</dbReference>
<sequence length="144" mass="16101">MKKLSVMMVLVVLAVTLVTSYSFASQQSVKIMIDGQELRIPVGEPKAYVDKNNRTVIPIKFIAEALGLEVDWNRSQQLVTFTDADTTVKLKIGERQATVNGKTVYFDTQAVITQARTFVPLKFVSESFGAKVEWISRTRTVVIT</sequence>
<dbReference type="InterPro" id="IPR036582">
    <property type="entry name" value="Mao_N_sf"/>
</dbReference>
<dbReference type="RefSeq" id="WP_170270557.1">
    <property type="nucleotide sequence ID" value="NZ_WBXO01000019.1"/>
</dbReference>
<dbReference type="AlphaFoldDB" id="A0A6I0EVN9"/>
<accession>A0A6I0EVN9</accession>
<feature type="non-terminal residue" evidence="3">
    <location>
        <position position="144"/>
    </location>
</feature>
<protein>
    <submittedName>
        <fullName evidence="3">Copper amine oxidase N-terminal domain-containing protein</fullName>
    </submittedName>
</protein>
<evidence type="ECO:0000256" key="1">
    <source>
        <dbReference type="SAM" id="SignalP"/>
    </source>
</evidence>